<dbReference type="HOGENOM" id="CLU_3121487_0_0_3"/>
<dbReference type="RefSeq" id="WP_011825723.1">
    <property type="nucleotide sequence ID" value="NC_008820.1"/>
</dbReference>
<name>A2C8L0_PROM3</name>
<gene>
    <name evidence="1" type="ordered locus">P9303_10711</name>
</gene>
<sequence length="50" mass="5542">MNDPEKTDVGNDPKTCIRAYHLVDDLGVIEHSPDQVSFDQPLQNKGHPLG</sequence>
<evidence type="ECO:0000313" key="1">
    <source>
        <dbReference type="EMBL" id="ABM77820.1"/>
    </source>
</evidence>
<proteinExistence type="predicted"/>
<reference evidence="1 2" key="1">
    <citation type="journal article" date="2007" name="PLoS Genet.">
        <title>Patterns and implications of gene gain and loss in the evolution of Prochlorococcus.</title>
        <authorList>
            <person name="Kettler G.C."/>
            <person name="Martiny A.C."/>
            <person name="Huang K."/>
            <person name="Zucker J."/>
            <person name="Coleman M.L."/>
            <person name="Rodrigue S."/>
            <person name="Chen F."/>
            <person name="Lapidus A."/>
            <person name="Ferriera S."/>
            <person name="Johnson J."/>
            <person name="Steglich C."/>
            <person name="Church G.M."/>
            <person name="Richardson P."/>
            <person name="Chisholm S.W."/>
        </authorList>
    </citation>
    <scope>NUCLEOTIDE SEQUENCE [LARGE SCALE GENOMIC DNA]</scope>
    <source>
        <strain evidence="1 2">MIT 9303</strain>
    </source>
</reference>
<dbReference type="EMBL" id="CP000554">
    <property type="protein sequence ID" value="ABM77820.1"/>
    <property type="molecule type" value="Genomic_DNA"/>
</dbReference>
<protein>
    <submittedName>
        <fullName evidence="1">Uncharacterized protein</fullName>
    </submittedName>
</protein>
<evidence type="ECO:0000313" key="2">
    <source>
        <dbReference type="Proteomes" id="UP000002274"/>
    </source>
</evidence>
<dbReference type="Proteomes" id="UP000002274">
    <property type="component" value="Chromosome"/>
</dbReference>
<accession>A2C8L0</accession>
<dbReference type="KEGG" id="pmf:P9303_10711"/>
<organism evidence="1 2">
    <name type="scientific">Prochlorococcus marinus (strain MIT 9303)</name>
    <dbReference type="NCBI Taxonomy" id="59922"/>
    <lineage>
        <taxon>Bacteria</taxon>
        <taxon>Bacillati</taxon>
        <taxon>Cyanobacteriota</taxon>
        <taxon>Cyanophyceae</taxon>
        <taxon>Synechococcales</taxon>
        <taxon>Prochlorococcaceae</taxon>
        <taxon>Prochlorococcus</taxon>
    </lineage>
</organism>
<dbReference type="AlphaFoldDB" id="A2C8L0"/>